<evidence type="ECO:0000313" key="1">
    <source>
        <dbReference type="EMBL" id="GFY72388.1"/>
    </source>
</evidence>
<organism evidence="1 2">
    <name type="scientific">Trichonephila inaurata madagascariensis</name>
    <dbReference type="NCBI Taxonomy" id="2747483"/>
    <lineage>
        <taxon>Eukaryota</taxon>
        <taxon>Metazoa</taxon>
        <taxon>Ecdysozoa</taxon>
        <taxon>Arthropoda</taxon>
        <taxon>Chelicerata</taxon>
        <taxon>Arachnida</taxon>
        <taxon>Araneae</taxon>
        <taxon>Araneomorphae</taxon>
        <taxon>Entelegynae</taxon>
        <taxon>Araneoidea</taxon>
        <taxon>Nephilidae</taxon>
        <taxon>Trichonephila</taxon>
        <taxon>Trichonephila inaurata</taxon>
    </lineage>
</organism>
<gene>
    <name evidence="1" type="ORF">TNIN_64531</name>
</gene>
<name>A0A8X6YKF1_9ARAC</name>
<keyword evidence="2" id="KW-1185">Reference proteome</keyword>
<proteinExistence type="predicted"/>
<evidence type="ECO:0000313" key="2">
    <source>
        <dbReference type="Proteomes" id="UP000886998"/>
    </source>
</evidence>
<protein>
    <submittedName>
        <fullName evidence="1">Uncharacterized protein</fullName>
    </submittedName>
</protein>
<dbReference type="EMBL" id="BMAV01019409">
    <property type="protein sequence ID" value="GFY72388.1"/>
    <property type="molecule type" value="Genomic_DNA"/>
</dbReference>
<dbReference type="Proteomes" id="UP000886998">
    <property type="component" value="Unassembled WGS sequence"/>
</dbReference>
<dbReference type="AlphaFoldDB" id="A0A8X6YKF1"/>
<comment type="caution">
    <text evidence="1">The sequence shown here is derived from an EMBL/GenBank/DDBJ whole genome shotgun (WGS) entry which is preliminary data.</text>
</comment>
<reference evidence="1" key="1">
    <citation type="submission" date="2020-08" db="EMBL/GenBank/DDBJ databases">
        <title>Multicomponent nature underlies the extraordinary mechanical properties of spider dragline silk.</title>
        <authorList>
            <person name="Kono N."/>
            <person name="Nakamura H."/>
            <person name="Mori M."/>
            <person name="Yoshida Y."/>
            <person name="Ohtoshi R."/>
            <person name="Malay A.D."/>
            <person name="Moran D.A.P."/>
            <person name="Tomita M."/>
            <person name="Numata K."/>
            <person name="Arakawa K."/>
        </authorList>
    </citation>
    <scope>NUCLEOTIDE SEQUENCE</scope>
</reference>
<dbReference type="OrthoDB" id="10492598at2759"/>
<accession>A0A8X6YKF1</accession>
<sequence length="83" mass="9549">MIGVRRLKITERQLPDSTGWMPGRVLKIEHQVPKSMQRDAATGSGELCTASTPMEVNLFRMMSSHLLCAHLQLEMRRERHFNT</sequence>